<dbReference type="EnsemblPlants" id="evm.model.07.1423">
    <property type="protein sequence ID" value="cds.evm.model.07.1423"/>
    <property type="gene ID" value="evm.TU.07.1423"/>
</dbReference>
<dbReference type="Proteomes" id="UP000596661">
    <property type="component" value="Chromosome 7"/>
</dbReference>
<accession>A0A803Q2L2</accession>
<dbReference type="PROSITE" id="PS50158">
    <property type="entry name" value="ZF_CCHC"/>
    <property type="match status" value="1"/>
</dbReference>
<sequence>MAKKTKMARKGKSKGKKIGPSSSDRVIKTRFMDVVLGIQELEIQETEDSMEQCEEPMEYILEGLVRRLWKDEVVKVGLLAKGIFIISFQSLEQRDNVMQQGPRHQVLGESSLFKIVGQLWEPLQVDNVTKNRDKLQYPRILTQVSLSQDFPDKIAFIDEFNHELELDVKYEWMPLVCYNCSGIGHSTKDCRKKEEKKELRKHIWVPKQKVIEKEKQVDAEGF</sequence>
<feature type="region of interest" description="Disordered" evidence="2">
    <location>
        <begin position="1"/>
        <end position="22"/>
    </location>
</feature>
<dbReference type="AlphaFoldDB" id="A0A803Q2L2"/>
<dbReference type="Gramene" id="evm.model.07.1423">
    <property type="protein sequence ID" value="cds.evm.model.07.1423"/>
    <property type="gene ID" value="evm.TU.07.1423"/>
</dbReference>
<evidence type="ECO:0000313" key="4">
    <source>
        <dbReference type="EnsemblPlants" id="cds.evm.model.07.1423"/>
    </source>
</evidence>
<keyword evidence="1" id="KW-0479">Metal-binding</keyword>
<feature type="compositionally biased region" description="Basic residues" evidence="2">
    <location>
        <begin position="1"/>
        <end position="17"/>
    </location>
</feature>
<evidence type="ECO:0000313" key="5">
    <source>
        <dbReference type="Proteomes" id="UP000596661"/>
    </source>
</evidence>
<dbReference type="GO" id="GO:0003676">
    <property type="term" value="F:nucleic acid binding"/>
    <property type="evidence" value="ECO:0007669"/>
    <property type="project" value="InterPro"/>
</dbReference>
<dbReference type="GO" id="GO:0008270">
    <property type="term" value="F:zinc ion binding"/>
    <property type="evidence" value="ECO:0007669"/>
    <property type="project" value="UniProtKB-KW"/>
</dbReference>
<keyword evidence="5" id="KW-1185">Reference proteome</keyword>
<feature type="domain" description="CCHC-type" evidence="3">
    <location>
        <begin position="177"/>
        <end position="192"/>
    </location>
</feature>
<reference evidence="4" key="1">
    <citation type="submission" date="2018-11" db="EMBL/GenBank/DDBJ databases">
        <authorList>
            <person name="Grassa J C."/>
        </authorList>
    </citation>
    <scope>NUCLEOTIDE SEQUENCE [LARGE SCALE GENOMIC DNA]</scope>
</reference>
<keyword evidence="1" id="KW-0863">Zinc-finger</keyword>
<proteinExistence type="predicted"/>
<protein>
    <recommendedName>
        <fullName evidence="3">CCHC-type domain-containing protein</fullName>
    </recommendedName>
</protein>
<keyword evidence="1" id="KW-0862">Zinc</keyword>
<reference evidence="4" key="2">
    <citation type="submission" date="2021-03" db="UniProtKB">
        <authorList>
            <consortium name="EnsemblPlants"/>
        </authorList>
    </citation>
    <scope>IDENTIFICATION</scope>
</reference>
<name>A0A803Q2L2_CANSA</name>
<dbReference type="EMBL" id="UZAU01000666">
    <property type="status" value="NOT_ANNOTATED_CDS"/>
    <property type="molecule type" value="Genomic_DNA"/>
</dbReference>
<evidence type="ECO:0000259" key="3">
    <source>
        <dbReference type="PROSITE" id="PS50158"/>
    </source>
</evidence>
<dbReference type="PANTHER" id="PTHR31286:SF180">
    <property type="entry name" value="OS10G0362600 PROTEIN"/>
    <property type="match status" value="1"/>
</dbReference>
<evidence type="ECO:0000256" key="1">
    <source>
        <dbReference type="PROSITE-ProRule" id="PRU00047"/>
    </source>
</evidence>
<dbReference type="PANTHER" id="PTHR31286">
    <property type="entry name" value="GLYCINE-RICH CELL WALL STRUCTURAL PROTEIN 1.8-LIKE"/>
    <property type="match status" value="1"/>
</dbReference>
<dbReference type="InterPro" id="IPR040256">
    <property type="entry name" value="At4g02000-like"/>
</dbReference>
<dbReference type="InterPro" id="IPR001878">
    <property type="entry name" value="Znf_CCHC"/>
</dbReference>
<evidence type="ECO:0000256" key="2">
    <source>
        <dbReference type="SAM" id="MobiDB-lite"/>
    </source>
</evidence>
<dbReference type="InterPro" id="IPR036875">
    <property type="entry name" value="Znf_CCHC_sf"/>
</dbReference>
<dbReference type="SUPFAM" id="SSF57756">
    <property type="entry name" value="Retrovirus zinc finger-like domains"/>
    <property type="match status" value="1"/>
</dbReference>
<organism evidence="4 5">
    <name type="scientific">Cannabis sativa</name>
    <name type="common">Hemp</name>
    <name type="synonym">Marijuana</name>
    <dbReference type="NCBI Taxonomy" id="3483"/>
    <lineage>
        <taxon>Eukaryota</taxon>
        <taxon>Viridiplantae</taxon>
        <taxon>Streptophyta</taxon>
        <taxon>Embryophyta</taxon>
        <taxon>Tracheophyta</taxon>
        <taxon>Spermatophyta</taxon>
        <taxon>Magnoliopsida</taxon>
        <taxon>eudicotyledons</taxon>
        <taxon>Gunneridae</taxon>
        <taxon>Pentapetalae</taxon>
        <taxon>rosids</taxon>
        <taxon>fabids</taxon>
        <taxon>Rosales</taxon>
        <taxon>Cannabaceae</taxon>
        <taxon>Cannabis</taxon>
    </lineage>
</organism>